<feature type="transmembrane region" description="Helical" evidence="2">
    <location>
        <begin position="6"/>
        <end position="25"/>
    </location>
</feature>
<feature type="region of interest" description="Disordered" evidence="1">
    <location>
        <begin position="207"/>
        <end position="228"/>
    </location>
</feature>
<keyword evidence="2" id="KW-1133">Transmembrane helix</keyword>
<evidence type="ECO:0000256" key="2">
    <source>
        <dbReference type="SAM" id="Phobius"/>
    </source>
</evidence>
<sequence>MDESIVITVALYVSLIALVVGASYAERRWRQKSSLAWQKVAEQRGLLFRDRGPEDQALEGRHRGYELDVHTETRQIEVGRSTFTAYLTTIKVTAREPGVGAAGIDPHEPYPHGSRGWKAKALRFEQAFRQRDTEVTLTLAKDPAIRQAFEQIQASGDNLILGEGQVRRTREALLASPKDLVAFIDSTIDLVMMIDACARKLSGAGHTQHNKQKAEQEVPASASSPVVW</sequence>
<reference evidence="3 4" key="1">
    <citation type="submission" date="2019-08" db="EMBL/GenBank/DDBJ databases">
        <title>Bradymonadales sp. TMQ4.</title>
        <authorList>
            <person name="Liang Q."/>
        </authorList>
    </citation>
    <scope>NUCLEOTIDE SEQUENCE [LARGE SCALE GENOMIC DNA]</scope>
    <source>
        <strain evidence="3 4">TMQ4</strain>
    </source>
</reference>
<dbReference type="OrthoDB" id="5507600at2"/>
<keyword evidence="2" id="KW-0812">Transmembrane</keyword>
<organism evidence="3 4">
    <name type="scientific">Lujinxingia vulgaris</name>
    <dbReference type="NCBI Taxonomy" id="2600176"/>
    <lineage>
        <taxon>Bacteria</taxon>
        <taxon>Deltaproteobacteria</taxon>
        <taxon>Bradymonadales</taxon>
        <taxon>Lujinxingiaceae</taxon>
        <taxon>Lujinxingia</taxon>
    </lineage>
</organism>
<evidence type="ECO:0000256" key="1">
    <source>
        <dbReference type="SAM" id="MobiDB-lite"/>
    </source>
</evidence>
<protein>
    <submittedName>
        <fullName evidence="3">Uncharacterized protein</fullName>
    </submittedName>
</protein>
<dbReference type="AlphaFoldDB" id="A0A5C6XDN0"/>
<keyword evidence="2" id="KW-0472">Membrane</keyword>
<comment type="caution">
    <text evidence="3">The sequence shown here is derived from an EMBL/GenBank/DDBJ whole genome shotgun (WGS) entry which is preliminary data.</text>
</comment>
<dbReference type="RefSeq" id="WP_146982663.1">
    <property type="nucleotide sequence ID" value="NZ_VOSM01000010.1"/>
</dbReference>
<gene>
    <name evidence="3" type="ORF">FRC98_17190</name>
</gene>
<keyword evidence="4" id="KW-1185">Reference proteome</keyword>
<accession>A0A5C6XDN0</accession>
<proteinExistence type="predicted"/>
<dbReference type="EMBL" id="VOSM01000010">
    <property type="protein sequence ID" value="TXD35200.1"/>
    <property type="molecule type" value="Genomic_DNA"/>
</dbReference>
<name>A0A5C6XDN0_9DELT</name>
<dbReference type="Proteomes" id="UP000321412">
    <property type="component" value="Unassembled WGS sequence"/>
</dbReference>
<evidence type="ECO:0000313" key="4">
    <source>
        <dbReference type="Proteomes" id="UP000321412"/>
    </source>
</evidence>
<evidence type="ECO:0000313" key="3">
    <source>
        <dbReference type="EMBL" id="TXD35200.1"/>
    </source>
</evidence>